<sequence>MGDQKRPLQPGDTAPAFALPTANSDGTVSFADLSGRPFLIGFFRGLHCPFCRRQIEQLAGIQPALRAGGVETVAVINTPVERARLYFRHRPTPVTLLCDPDCHTHRAYGVPHAEFLPDESSEQPEWPYGATMAQFKAARINPTGELPEPLHPMEANTILNAKDRFELDEADNAIFENHATQLVGHFLVDANGTIGWTQIEALDGPNSLSIFPTAAEIIAAAGSLGRRPAANRPPALLDDVE</sequence>
<dbReference type="EMBL" id="JARFYN010000021">
    <property type="protein sequence ID" value="MDL2407385.1"/>
    <property type="molecule type" value="Genomic_DNA"/>
</dbReference>
<dbReference type="InterPro" id="IPR036249">
    <property type="entry name" value="Thioredoxin-like_sf"/>
</dbReference>
<dbReference type="RefSeq" id="WP_285880651.1">
    <property type="nucleotide sequence ID" value="NZ_JARFYN010000021.1"/>
</dbReference>
<protein>
    <submittedName>
        <fullName evidence="2">Peroxiredoxin-like family protein</fullName>
    </submittedName>
</protein>
<evidence type="ECO:0000313" key="2">
    <source>
        <dbReference type="EMBL" id="MDL2407385.1"/>
    </source>
</evidence>
<feature type="domain" description="Thioredoxin" evidence="1">
    <location>
        <begin position="8"/>
        <end position="223"/>
    </location>
</feature>
<evidence type="ECO:0000313" key="3">
    <source>
        <dbReference type="Proteomes" id="UP001172630"/>
    </source>
</evidence>
<proteinExistence type="predicted"/>
<dbReference type="Pfam" id="PF00578">
    <property type="entry name" value="AhpC-TSA"/>
    <property type="match status" value="1"/>
</dbReference>
<dbReference type="PROSITE" id="PS51352">
    <property type="entry name" value="THIOREDOXIN_2"/>
    <property type="match status" value="1"/>
</dbReference>
<dbReference type="SUPFAM" id="SSF52833">
    <property type="entry name" value="Thioredoxin-like"/>
    <property type="match status" value="1"/>
</dbReference>
<gene>
    <name evidence="2" type="ORF">PY650_17290</name>
</gene>
<dbReference type="CDD" id="cd02970">
    <property type="entry name" value="PRX_like2"/>
    <property type="match status" value="1"/>
</dbReference>
<keyword evidence="3" id="KW-1185">Reference proteome</keyword>
<dbReference type="Proteomes" id="UP001172630">
    <property type="component" value="Unassembled WGS sequence"/>
</dbReference>
<dbReference type="InterPro" id="IPR000866">
    <property type="entry name" value="AhpC/TSA"/>
</dbReference>
<comment type="caution">
    <text evidence="2">The sequence shown here is derived from an EMBL/GenBank/DDBJ whole genome shotgun (WGS) entry which is preliminary data.</text>
</comment>
<dbReference type="InterPro" id="IPR013766">
    <property type="entry name" value="Thioredoxin_domain"/>
</dbReference>
<reference evidence="2" key="1">
    <citation type="submission" date="2023-06" db="EMBL/GenBank/DDBJ databases">
        <title>Phylogenetic Diversity of Rhizobium strains.</title>
        <authorList>
            <person name="Moura F.T."/>
            <person name="Helene L.C.F."/>
            <person name="Hungria M."/>
        </authorList>
    </citation>
    <scope>NUCLEOTIDE SEQUENCE</scope>
    <source>
        <strain evidence="2">CCGE524</strain>
    </source>
</reference>
<organism evidence="2 3">
    <name type="scientific">Rhizobium calliandrae</name>
    <dbReference type="NCBI Taxonomy" id="1312182"/>
    <lineage>
        <taxon>Bacteria</taxon>
        <taxon>Pseudomonadati</taxon>
        <taxon>Pseudomonadota</taxon>
        <taxon>Alphaproteobacteria</taxon>
        <taxon>Hyphomicrobiales</taxon>
        <taxon>Rhizobiaceae</taxon>
        <taxon>Rhizobium/Agrobacterium group</taxon>
        <taxon>Rhizobium</taxon>
    </lineage>
</organism>
<evidence type="ECO:0000259" key="1">
    <source>
        <dbReference type="PROSITE" id="PS51352"/>
    </source>
</evidence>
<name>A0ABT7KFJ0_9HYPH</name>
<dbReference type="Gene3D" id="3.40.30.10">
    <property type="entry name" value="Glutaredoxin"/>
    <property type="match status" value="1"/>
</dbReference>
<accession>A0ABT7KFJ0</accession>